<keyword evidence="7" id="KW-0479">Metal-binding</keyword>
<evidence type="ECO:0000256" key="14">
    <source>
        <dbReference type="ARBA" id="ARBA00023134"/>
    </source>
</evidence>
<dbReference type="InParanoid" id="A0A1V8T5C3"/>
<evidence type="ECO:0000256" key="15">
    <source>
        <dbReference type="ARBA" id="ARBA00023136"/>
    </source>
</evidence>
<evidence type="ECO:0000256" key="3">
    <source>
        <dbReference type="ARBA" id="ARBA00022448"/>
    </source>
</evidence>
<keyword evidence="17" id="KW-0175">Coiled coil</keyword>
<dbReference type="Pfam" id="PF04548">
    <property type="entry name" value="AIG1"/>
    <property type="match status" value="1"/>
</dbReference>
<accession>A0A1V8T5C3</accession>
<evidence type="ECO:0000256" key="12">
    <source>
        <dbReference type="ARBA" id="ARBA00022927"/>
    </source>
</evidence>
<proteinExistence type="predicted"/>
<evidence type="ECO:0000256" key="10">
    <source>
        <dbReference type="ARBA" id="ARBA00022805"/>
    </source>
</evidence>
<feature type="region of interest" description="Disordered" evidence="18">
    <location>
        <begin position="484"/>
        <end position="505"/>
    </location>
</feature>
<reference evidence="21" key="1">
    <citation type="submission" date="2017-03" db="EMBL/GenBank/DDBJ databases">
        <title>Genomes of endolithic fungi from Antarctica.</title>
        <authorList>
            <person name="Coleine C."/>
            <person name="Masonjones S."/>
            <person name="Stajich J.E."/>
        </authorList>
    </citation>
    <scope>NUCLEOTIDE SEQUENCE [LARGE SCALE GENOMIC DNA]</scope>
    <source>
        <strain evidence="21">CCFEE 5527</strain>
    </source>
</reference>
<dbReference type="GO" id="GO:0005525">
    <property type="term" value="F:GTP binding"/>
    <property type="evidence" value="ECO:0007669"/>
    <property type="project" value="UniProtKB-KW"/>
</dbReference>
<evidence type="ECO:0000256" key="13">
    <source>
        <dbReference type="ARBA" id="ARBA00022989"/>
    </source>
</evidence>
<evidence type="ECO:0000313" key="20">
    <source>
        <dbReference type="EMBL" id="OQO06451.1"/>
    </source>
</evidence>
<feature type="compositionally biased region" description="Polar residues" evidence="18">
    <location>
        <begin position="484"/>
        <end position="496"/>
    </location>
</feature>
<dbReference type="AlphaFoldDB" id="A0A1V8T5C3"/>
<keyword evidence="3" id="KW-0813">Transport</keyword>
<dbReference type="PANTHER" id="PTHR10903:SF135">
    <property type="entry name" value="TRANSLOCASE OF CHLOROPLAST 120, CHLOROPLASTIC-RELATED"/>
    <property type="match status" value="1"/>
</dbReference>
<evidence type="ECO:0000256" key="17">
    <source>
        <dbReference type="SAM" id="Coils"/>
    </source>
</evidence>
<keyword evidence="13" id="KW-1133">Transmembrane helix</keyword>
<dbReference type="GO" id="GO:0016020">
    <property type="term" value="C:membrane"/>
    <property type="evidence" value="ECO:0007669"/>
    <property type="project" value="UniProtKB-SubCell"/>
</dbReference>
<keyword evidence="5" id="KW-0934">Plastid</keyword>
<keyword evidence="10" id="KW-1002">Plastid outer membrane</keyword>
<evidence type="ECO:0000259" key="19">
    <source>
        <dbReference type="Pfam" id="PF04548"/>
    </source>
</evidence>
<feature type="domain" description="AIG1-type G" evidence="19">
    <location>
        <begin position="513"/>
        <end position="653"/>
    </location>
</feature>
<feature type="region of interest" description="Disordered" evidence="18">
    <location>
        <begin position="763"/>
        <end position="821"/>
    </location>
</feature>
<keyword evidence="21" id="KW-1185">Reference proteome</keyword>
<dbReference type="InterPro" id="IPR045058">
    <property type="entry name" value="GIMA/IAN/Toc"/>
</dbReference>
<keyword evidence="12" id="KW-0653">Protein transport</keyword>
<dbReference type="EMBL" id="NAJO01000016">
    <property type="protein sequence ID" value="OQO06451.1"/>
    <property type="molecule type" value="Genomic_DNA"/>
</dbReference>
<comment type="subcellular location">
    <subcellularLocation>
        <location evidence="2">Membrane</location>
        <topology evidence="2">Single-pass membrane protein</topology>
    </subcellularLocation>
    <subcellularLocation>
        <location evidence="16">Plastid</location>
        <location evidence="16">Chloroplast outer membrane</location>
    </subcellularLocation>
</comment>
<organism evidence="20 21">
    <name type="scientific">Cryoendolithus antarcticus</name>
    <dbReference type="NCBI Taxonomy" id="1507870"/>
    <lineage>
        <taxon>Eukaryota</taxon>
        <taxon>Fungi</taxon>
        <taxon>Dikarya</taxon>
        <taxon>Ascomycota</taxon>
        <taxon>Pezizomycotina</taxon>
        <taxon>Dothideomycetes</taxon>
        <taxon>Dothideomycetidae</taxon>
        <taxon>Cladosporiales</taxon>
        <taxon>Cladosporiaceae</taxon>
        <taxon>Cryoendolithus</taxon>
    </lineage>
</organism>
<dbReference type="SUPFAM" id="SSF52540">
    <property type="entry name" value="P-loop containing nucleoside triphosphate hydrolases"/>
    <property type="match status" value="1"/>
</dbReference>
<dbReference type="Proteomes" id="UP000192596">
    <property type="component" value="Unassembled WGS sequence"/>
</dbReference>
<dbReference type="GO" id="GO:0015031">
    <property type="term" value="P:protein transport"/>
    <property type="evidence" value="ECO:0007669"/>
    <property type="project" value="UniProtKB-KW"/>
</dbReference>
<evidence type="ECO:0000256" key="11">
    <source>
        <dbReference type="ARBA" id="ARBA00022842"/>
    </source>
</evidence>
<keyword evidence="15" id="KW-0472">Membrane</keyword>
<evidence type="ECO:0000256" key="1">
    <source>
        <dbReference type="ARBA" id="ARBA00001946"/>
    </source>
</evidence>
<keyword evidence="4" id="KW-0150">Chloroplast</keyword>
<keyword evidence="6" id="KW-0812">Transmembrane</keyword>
<evidence type="ECO:0000256" key="8">
    <source>
        <dbReference type="ARBA" id="ARBA00022741"/>
    </source>
</evidence>
<comment type="caution">
    <text evidence="20">The sequence shown here is derived from an EMBL/GenBank/DDBJ whole genome shotgun (WGS) entry which is preliminary data.</text>
</comment>
<comment type="cofactor">
    <cofactor evidence="1">
        <name>Mg(2+)</name>
        <dbReference type="ChEBI" id="CHEBI:18420"/>
    </cofactor>
</comment>
<dbReference type="Gene3D" id="3.40.50.300">
    <property type="entry name" value="P-loop containing nucleotide triphosphate hydrolases"/>
    <property type="match status" value="1"/>
</dbReference>
<dbReference type="InterPro" id="IPR027417">
    <property type="entry name" value="P-loop_NTPase"/>
</dbReference>
<evidence type="ECO:0000256" key="4">
    <source>
        <dbReference type="ARBA" id="ARBA00022528"/>
    </source>
</evidence>
<name>A0A1V8T5C3_9PEZI</name>
<sequence length="1182" mass="131068">MSALFSAPEKLESGGEALLAANLQYTQDVAGDLDTFARLARAGHFARAEVFFQEVLSGYQHLFPVAAEYGDMLIEQGAYGKAEAFLEKAFASASVQHSVTEESANERLVLKLLHVLASIHTKMRVSDAVKIAQDALSSIGEQDLSGIKRGQMQISLLSLRVLGYQKHYHFSPFPAHVNTSDTLHKQPKSQMELLLNDETRLDAVLDRLVTTCSFWDAAGLQSLRASYHGHAPLTKSWQRRFDAMYEAPDAGVVLAGLTMLGNSSQAVLIEAWRDLFAGPTDSETPMTNTTPQYINFIVLVYRVLHERNTLADRNMDDIEDPMKTSRAYQYLRLIALDQELLKSVQDQKEKWIRYSQPGSQEKILEAVAEHASAHRDFWLQNEVLSRMTCISRGTNAREFPNTVAALWETTKDSWSCVRLLATSQLSLPQASKETETALRNVMTHCQTSLYGADPPPLPQSWQVATYNPDPLHQHCNSALEVLSGWQQPEPGSSNNPRRSHVVGNKGNRRNVKTLLFLGHTGTGKSSTINALTGSTLLTSDHTDPCTSNIAVVSRALGEHEIDCIDTPGFGDRRFSDVQVLRMVQGRLKSDYHKPKRLHAVFYLLNIDTPRIDRALATDLSVFFKLAGDGEDSGDIWKNVCFVYTHGIDPESKGRGIADKLRTQNVRFDDWKETLDQAIQRGAHSCHLIEATGQDDAPTDIQEVREMALKMLEQPGNIVLQCQIEMCQQNVPLDQTGAASELITSIYQGDEELREAERQGQKDIAAKEQEVSSALQEQRYGTRERPLTVQSATTQKVDELDNPPTQKGPSNGPLGGHTLSTPSILIEEDDTARMRMQSKKKREEEGVEEAKVRLEESWKLTEQLAEKARRQALTEQEEQGARLKRLREELNTLKRDQQAVKEKRAKFLREQKEIEGSSHFLPRFMIFNRSNVNVHLRLYSQPFHLVWCYANNVVPGSFATLTCPVAGFYKVEVSLATGKASEFSTAGQVACTMGKITLGAVTVVGGMFGGAFASALGAEIVLKGGAAAMSDIIMSSAAFVGGGYGATDGHDQARRMLHAIAANARKVNADIAIVAEGEIQAGCYDLMQTMRKASNGRSLALVKKPAMKLWRKRRITLRHGPDVVLDGDRADGPVDRLKYRFTSTSQPLTLEDREEFDDDAPSSPQIDPNLAYGSLPYHSAFAL</sequence>
<keyword evidence="8" id="KW-0547">Nucleotide-binding</keyword>
<dbReference type="GO" id="GO:0046872">
    <property type="term" value="F:metal ion binding"/>
    <property type="evidence" value="ECO:0007669"/>
    <property type="project" value="UniProtKB-KW"/>
</dbReference>
<evidence type="ECO:0000256" key="7">
    <source>
        <dbReference type="ARBA" id="ARBA00022723"/>
    </source>
</evidence>
<dbReference type="InterPro" id="IPR006703">
    <property type="entry name" value="G_AIG1"/>
</dbReference>
<evidence type="ECO:0000256" key="18">
    <source>
        <dbReference type="SAM" id="MobiDB-lite"/>
    </source>
</evidence>
<gene>
    <name evidence="20" type="ORF">B0A48_08234</name>
</gene>
<evidence type="ECO:0000256" key="5">
    <source>
        <dbReference type="ARBA" id="ARBA00022640"/>
    </source>
</evidence>
<feature type="coiled-coil region" evidence="17">
    <location>
        <begin position="868"/>
        <end position="909"/>
    </location>
</feature>
<keyword evidence="14" id="KW-0342">GTP-binding</keyword>
<evidence type="ECO:0000256" key="6">
    <source>
        <dbReference type="ARBA" id="ARBA00022692"/>
    </source>
</evidence>
<evidence type="ECO:0000256" key="9">
    <source>
        <dbReference type="ARBA" id="ARBA00022801"/>
    </source>
</evidence>
<dbReference type="GO" id="GO:0016787">
    <property type="term" value="F:hydrolase activity"/>
    <property type="evidence" value="ECO:0007669"/>
    <property type="project" value="UniProtKB-KW"/>
</dbReference>
<dbReference type="PANTHER" id="PTHR10903">
    <property type="entry name" value="GTPASE, IMAP FAMILY MEMBER-RELATED"/>
    <property type="match status" value="1"/>
</dbReference>
<evidence type="ECO:0000256" key="2">
    <source>
        <dbReference type="ARBA" id="ARBA00004167"/>
    </source>
</evidence>
<dbReference type="OrthoDB" id="4838614at2759"/>
<protein>
    <recommendedName>
        <fullName evidence="19">AIG1-type G domain-containing protein</fullName>
    </recommendedName>
</protein>
<evidence type="ECO:0000313" key="21">
    <source>
        <dbReference type="Proteomes" id="UP000192596"/>
    </source>
</evidence>
<evidence type="ECO:0000256" key="16">
    <source>
        <dbReference type="ARBA" id="ARBA00024013"/>
    </source>
</evidence>
<keyword evidence="11" id="KW-0460">Magnesium</keyword>
<keyword evidence="9" id="KW-0378">Hydrolase</keyword>
<feature type="region of interest" description="Disordered" evidence="18">
    <location>
        <begin position="1147"/>
        <end position="1168"/>
    </location>
</feature>
<dbReference type="STRING" id="1507870.A0A1V8T5C3"/>